<dbReference type="InterPro" id="IPR018247">
    <property type="entry name" value="EF_Hand_1_Ca_BS"/>
</dbReference>
<keyword evidence="8" id="KW-1185">Reference proteome</keyword>
<dbReference type="CDD" id="cd00051">
    <property type="entry name" value="EFh"/>
    <property type="match status" value="1"/>
</dbReference>
<dbReference type="PANTHER" id="PTHR23048">
    <property type="entry name" value="MYOSIN LIGHT CHAIN 1, 3"/>
    <property type="match status" value="1"/>
</dbReference>
<accession>A0A0G4IQS3</accession>
<dbReference type="AlphaFoldDB" id="A0A0G4IQS3"/>
<dbReference type="Proteomes" id="UP000290189">
    <property type="component" value="Unassembled WGS sequence"/>
</dbReference>
<proteinExistence type="inferred from homology"/>
<keyword evidence="7" id="KW-0496">Mitochondrion</keyword>
<dbReference type="PANTHER" id="PTHR23048:SF0">
    <property type="entry name" value="CALMODULIN LIKE 3"/>
    <property type="match status" value="1"/>
</dbReference>
<sequence length="158" mass="17928">MDDKQAPLAISPEELEQLKQIFSLVDVDNGGSISQGELEKLLTTLGMRVTSDELDMMIREIDENSDGEIQFEEFVAVMSRKVNCQQKPDDVRRAFKVFQEGNEDGYVRVDTIEAALASYGNEVCTPEKAHQLVQRMREEADSRGLFNYNAFVKMVLED</sequence>
<name>A0A0G4IQS3_PLABS</name>
<dbReference type="InterPro" id="IPR050230">
    <property type="entry name" value="CALM/Myosin/TropC-like"/>
</dbReference>
<dbReference type="SMART" id="SM00054">
    <property type="entry name" value="EFh"/>
    <property type="match status" value="2"/>
</dbReference>
<evidence type="ECO:0000256" key="3">
    <source>
        <dbReference type="ARBA" id="ARBA00022737"/>
    </source>
</evidence>
<reference evidence="6 8" key="1">
    <citation type="submission" date="2015-02" db="EMBL/GenBank/DDBJ databases">
        <authorList>
            <person name="Chooi Y.-H."/>
        </authorList>
    </citation>
    <scope>NUCLEOTIDE SEQUENCE [LARGE SCALE GENOMIC DNA]</scope>
    <source>
        <strain evidence="6">E3</strain>
    </source>
</reference>
<gene>
    <name evidence="6" type="ORF">PBRA_000887</name>
    <name evidence="7" type="ORF">PLBR_LOCUS5062</name>
</gene>
<evidence type="ECO:0000259" key="5">
    <source>
        <dbReference type="PROSITE" id="PS50222"/>
    </source>
</evidence>
<evidence type="ECO:0000313" key="7">
    <source>
        <dbReference type="EMBL" id="SPQ97847.1"/>
    </source>
</evidence>
<dbReference type="InterPro" id="IPR011992">
    <property type="entry name" value="EF-hand-dom_pair"/>
</dbReference>
<evidence type="ECO:0000313" key="9">
    <source>
        <dbReference type="Proteomes" id="UP000290189"/>
    </source>
</evidence>
<keyword evidence="4" id="KW-0106">Calcium</keyword>
<dbReference type="EMBL" id="CDSF01000079">
    <property type="protein sequence ID" value="CEO97542.1"/>
    <property type="molecule type" value="Genomic_DNA"/>
</dbReference>
<evidence type="ECO:0000313" key="6">
    <source>
        <dbReference type="EMBL" id="CEO97542.1"/>
    </source>
</evidence>
<dbReference type="PROSITE" id="PS00018">
    <property type="entry name" value="EF_HAND_1"/>
    <property type="match status" value="2"/>
</dbReference>
<dbReference type="STRING" id="37360.A0A0G4IQS3"/>
<reference evidence="7 9" key="2">
    <citation type="submission" date="2018-03" db="EMBL/GenBank/DDBJ databases">
        <authorList>
            <person name="Fogelqvist J."/>
        </authorList>
    </citation>
    <scope>NUCLEOTIDE SEQUENCE [LARGE SCALE GENOMIC DNA]</scope>
</reference>
<dbReference type="Gene3D" id="1.10.238.10">
    <property type="entry name" value="EF-hand"/>
    <property type="match status" value="1"/>
</dbReference>
<evidence type="ECO:0000313" key="8">
    <source>
        <dbReference type="Proteomes" id="UP000039324"/>
    </source>
</evidence>
<protein>
    <recommendedName>
        <fullName evidence="2">Calmodulin</fullName>
    </recommendedName>
</protein>
<keyword evidence="3" id="KW-0677">Repeat</keyword>
<dbReference type="OrthoDB" id="26525at2759"/>
<evidence type="ECO:0000256" key="2">
    <source>
        <dbReference type="ARBA" id="ARBA00020786"/>
    </source>
</evidence>
<feature type="domain" description="EF-hand" evidence="5">
    <location>
        <begin position="49"/>
        <end position="84"/>
    </location>
</feature>
<dbReference type="OMA" id="FPQFATM"/>
<dbReference type="PROSITE" id="PS50222">
    <property type="entry name" value="EF_HAND_2"/>
    <property type="match status" value="2"/>
</dbReference>
<dbReference type="GO" id="GO:0005509">
    <property type="term" value="F:calcium ion binding"/>
    <property type="evidence" value="ECO:0007669"/>
    <property type="project" value="InterPro"/>
</dbReference>
<dbReference type="GO" id="GO:0016460">
    <property type="term" value="C:myosin II complex"/>
    <property type="evidence" value="ECO:0007669"/>
    <property type="project" value="TreeGrafter"/>
</dbReference>
<dbReference type="FunFam" id="1.10.238.10:FF:000178">
    <property type="entry name" value="Calmodulin-2 A"/>
    <property type="match status" value="1"/>
</dbReference>
<dbReference type="EMBL" id="OVEO01000008">
    <property type="protein sequence ID" value="SPQ97847.1"/>
    <property type="molecule type" value="Genomic_DNA"/>
</dbReference>
<comment type="similarity">
    <text evidence="1">Belongs to the centrin family.</text>
</comment>
<feature type="domain" description="EF-hand" evidence="5">
    <location>
        <begin position="13"/>
        <end position="48"/>
    </location>
</feature>
<dbReference type="SUPFAM" id="SSF47473">
    <property type="entry name" value="EF-hand"/>
    <property type="match status" value="1"/>
</dbReference>
<dbReference type="InterPro" id="IPR002048">
    <property type="entry name" value="EF_hand_dom"/>
</dbReference>
<evidence type="ECO:0000256" key="1">
    <source>
        <dbReference type="ARBA" id="ARBA00005253"/>
    </source>
</evidence>
<dbReference type="Proteomes" id="UP000039324">
    <property type="component" value="Unassembled WGS sequence"/>
</dbReference>
<evidence type="ECO:0000256" key="4">
    <source>
        <dbReference type="ARBA" id="ARBA00022837"/>
    </source>
</evidence>
<geneLocation type="mitochondrion" evidence="7"/>
<organism evidence="6 8">
    <name type="scientific">Plasmodiophora brassicae</name>
    <name type="common">Clubroot disease agent</name>
    <dbReference type="NCBI Taxonomy" id="37360"/>
    <lineage>
        <taxon>Eukaryota</taxon>
        <taxon>Sar</taxon>
        <taxon>Rhizaria</taxon>
        <taxon>Endomyxa</taxon>
        <taxon>Phytomyxea</taxon>
        <taxon>Plasmodiophorida</taxon>
        <taxon>Plasmodiophoridae</taxon>
        <taxon>Plasmodiophora</taxon>
    </lineage>
</organism>
<dbReference type="Pfam" id="PF13499">
    <property type="entry name" value="EF-hand_7"/>
    <property type="match status" value="1"/>
</dbReference>